<reference evidence="9" key="1">
    <citation type="submission" date="2025-05" db="UniProtKB">
        <authorList>
            <consortium name="RefSeq"/>
        </authorList>
    </citation>
    <scope>NUCLEOTIDE SEQUENCE [LARGE SCALE GENOMIC DNA]</scope>
</reference>
<keyword evidence="3 6" id="KW-0256">Endoplasmic reticulum</keyword>
<gene>
    <name evidence="10" type="primary">RTN4</name>
</gene>
<feature type="region of interest" description="Disordered" evidence="7">
    <location>
        <begin position="740"/>
        <end position="770"/>
    </location>
</feature>
<evidence type="ECO:0000256" key="6">
    <source>
        <dbReference type="RuleBase" id="RU210713"/>
    </source>
</evidence>
<sequence length="1355" mass="146253">MREQPQHPFTRPRGCRAPPSVTQQGVEELLLLLLLLLEAPLSSRGISLSLPPPLSALPKATAAERAAQPPPPLLPSGLFFSPHHHHHSAQARRDPSIRPFFFLSFPPFLSSCSLPLSLSLSLSRLVPAKKGAGDRGSRASMDDQPGQSPLVSSTSPSSSSLPGAEQGGQPQKPLFQYQFVKEPEDEEEEEEEEDDDEEVDDERLEVRERKPVSAPPAPAAPNPFAAAPPPPPGSASAPPRVDLGASGEEQPPRPPPKTAWSGAPEVVSSSSSSSSSYSSSFSFSSSSVPFGAAAAAASATEATRAEENEAETPPPRSAPPAPPPREEPRAPAVPPRSAPPPPKRPAAAASGSPDETLFALPVASEPLMHSSADKGMDLQEPLGRPCSAGQEDFSAVLLDATASLPSLSPLSANPFKAYTGLDAVSDGLPAKGSYDQIGSEAFKPTTKNAQNPFLVGDDGGEVPEQKHSGVLPPGAEPFFLSEIKEPVDTTEKTDTQKFSPYQLDSSPDSPVELFVKRDNDASLEEKLDFEDLDPKVSLVDHAVKDDYVDFKPFDSSWASNEMSILKDISSNKVDEKSGSEISKDDAEKMKTLPAQKYFEKENESSNEEISSPSTPDASKEAYIACAKFESDVTSEGITAKSPPLIQEQASENKTDEKKIAEMKAHFGTEPSSAQIELASSQGRKAESDKAENLLKETADAMANISEGLTPDIVQEAYESELHDVVSPKLAYESKIDLVQTSESSQEPLNVTGQLCPPFEGGPETAPSPVLPDIVMEAPLNASPAGVGGPAEQIETSPLETLTTTGDYENDYDSVLQKSEKPPTYQEAMNVSGNQAPEMKVEAVSKKPDSKNDAPLENSETSYISIACDLVKETKGSDECASPAFTDYSKMVIPEFVPHPVPEYTERAEKASLPSGISDTVSSQPGFGFGEKEEEAVQEKPLEATAKTAPKGVQEEVPPSLSKPYLESFQPPLEPSKNEPTSWFLEAEAADLPKKEKIPQLQMEEVDTYADDFSVSKELKEVDKMVVSIESSPETEDLPTVPYQAAKVVAGATEKATLENSKIREPGDSVVKAEERQSPYQEVAQDLSLKNVHVKTEEQDLASGAVSEKPDKEMPEARKEPLPSADVSPLPTEQKLVSVGKEAERGFASVKEKEEPPPLFPSKLSKPSVVDLLYWRDVKKTGVVFGASLFLLLSLTVFSIVSVVAYIALALLSVTISFRIYKGVIQAVQKSDEGHPFRTYLDKDVAVSEELVQKYSNVVLGHFNSTVKELRRLFLVDDLVDSLKFAVLMWVFTYVGALFNGLTLLILALISLFSIPIIYEKYQAQIDHYVGFVNKNVKDAMTKIQAKIPGLKRKTE</sequence>
<feature type="region of interest" description="Disordered" evidence="7">
    <location>
        <begin position="441"/>
        <end position="475"/>
    </location>
</feature>
<feature type="compositionally biased region" description="Polar residues" evidence="7">
    <location>
        <begin position="740"/>
        <end position="752"/>
    </location>
</feature>
<dbReference type="Gene3D" id="1.20.5.2480">
    <property type="match status" value="1"/>
</dbReference>
<feature type="compositionally biased region" description="Basic and acidic residues" evidence="7">
    <location>
        <begin position="131"/>
        <end position="141"/>
    </location>
</feature>
<feature type="region of interest" description="Disordered" evidence="7">
    <location>
        <begin position="488"/>
        <end position="510"/>
    </location>
</feature>
<keyword evidence="9" id="KW-1185">Reference proteome</keyword>
<feature type="compositionally biased region" description="Low complexity" evidence="7">
    <location>
        <begin position="148"/>
        <end position="162"/>
    </location>
</feature>
<dbReference type="Proteomes" id="UP001652642">
    <property type="component" value="Chromosome 1"/>
</dbReference>
<accession>A0ABM5FDJ8</accession>
<evidence type="ECO:0000256" key="7">
    <source>
        <dbReference type="SAM" id="MobiDB-lite"/>
    </source>
</evidence>
<evidence type="ECO:0000259" key="8">
    <source>
        <dbReference type="PROSITE" id="PS50845"/>
    </source>
</evidence>
<feature type="compositionally biased region" description="Pro residues" evidence="7">
    <location>
        <begin position="312"/>
        <end position="323"/>
    </location>
</feature>
<feature type="compositionally biased region" description="Basic and acidic residues" evidence="7">
    <location>
        <begin position="1060"/>
        <end position="1076"/>
    </location>
</feature>
<evidence type="ECO:0000256" key="3">
    <source>
        <dbReference type="ARBA" id="ARBA00022824"/>
    </source>
</evidence>
<feature type="compositionally biased region" description="Basic and acidic residues" evidence="7">
    <location>
        <begin position="1107"/>
        <end position="1120"/>
    </location>
</feature>
<feature type="compositionally biased region" description="Pro residues" evidence="7">
    <location>
        <begin position="331"/>
        <end position="344"/>
    </location>
</feature>
<keyword evidence="5 6" id="KW-0472">Membrane</keyword>
<evidence type="ECO:0000313" key="10">
    <source>
        <dbReference type="RefSeq" id="XP_072843482.1"/>
    </source>
</evidence>
<feature type="region of interest" description="Disordered" evidence="7">
    <location>
        <begin position="129"/>
        <end position="387"/>
    </location>
</feature>
<reference evidence="10" key="2">
    <citation type="submission" date="2025-08" db="UniProtKB">
        <authorList>
            <consortium name="RefSeq"/>
        </authorList>
    </citation>
    <scope>IDENTIFICATION</scope>
</reference>
<evidence type="ECO:0000313" key="9">
    <source>
        <dbReference type="Proteomes" id="UP001652642"/>
    </source>
</evidence>
<dbReference type="InterPro" id="IPR003388">
    <property type="entry name" value="Reticulon"/>
</dbReference>
<dbReference type="PANTHER" id="PTHR45799">
    <property type="entry name" value="RETICULON-LIKE PROTEIN"/>
    <property type="match status" value="1"/>
</dbReference>
<keyword evidence="2 6" id="KW-0812">Transmembrane</keyword>
<dbReference type="InterPro" id="IPR046964">
    <property type="entry name" value="RTN1-4"/>
</dbReference>
<protein>
    <recommendedName>
        <fullName evidence="6">Reticulon</fullName>
    </recommendedName>
</protein>
<dbReference type="RefSeq" id="XP_072843482.1">
    <property type="nucleotide sequence ID" value="XM_072987381.1"/>
</dbReference>
<feature type="compositionally biased region" description="Pro residues" evidence="7">
    <location>
        <begin position="213"/>
        <end position="233"/>
    </location>
</feature>
<dbReference type="PROSITE" id="PS50845">
    <property type="entry name" value="RETICULON"/>
    <property type="match status" value="1"/>
</dbReference>
<feature type="region of interest" description="Disordered" evidence="7">
    <location>
        <begin position="925"/>
        <end position="979"/>
    </location>
</feature>
<feature type="region of interest" description="Disordered" evidence="7">
    <location>
        <begin position="569"/>
        <end position="617"/>
    </location>
</feature>
<feature type="compositionally biased region" description="Polar residues" evidence="7">
    <location>
        <begin position="496"/>
        <end position="508"/>
    </location>
</feature>
<proteinExistence type="predicted"/>
<feature type="compositionally biased region" description="Acidic residues" evidence="7">
    <location>
        <begin position="183"/>
        <end position="203"/>
    </location>
</feature>
<feature type="region of interest" description="Disordered" evidence="7">
    <location>
        <begin position="1097"/>
        <end position="1132"/>
    </location>
</feature>
<evidence type="ECO:0000256" key="1">
    <source>
        <dbReference type="ARBA" id="ARBA00004477"/>
    </source>
</evidence>
<name>A0ABM5FDJ8_9SAUR</name>
<dbReference type="PANTHER" id="PTHR45799:SF1">
    <property type="entry name" value="RETICULON-4"/>
    <property type="match status" value="1"/>
</dbReference>
<evidence type="ECO:0000256" key="4">
    <source>
        <dbReference type="ARBA" id="ARBA00022989"/>
    </source>
</evidence>
<dbReference type="Pfam" id="PF02453">
    <property type="entry name" value="Reticulon"/>
    <property type="match status" value="1"/>
</dbReference>
<keyword evidence="4 6" id="KW-1133">Transmembrane helix</keyword>
<organism evidence="9 10">
    <name type="scientific">Pogona vitticeps</name>
    <name type="common">central bearded dragon</name>
    <dbReference type="NCBI Taxonomy" id="103695"/>
    <lineage>
        <taxon>Eukaryota</taxon>
        <taxon>Metazoa</taxon>
        <taxon>Chordata</taxon>
        <taxon>Craniata</taxon>
        <taxon>Vertebrata</taxon>
        <taxon>Euteleostomi</taxon>
        <taxon>Lepidosauria</taxon>
        <taxon>Squamata</taxon>
        <taxon>Bifurcata</taxon>
        <taxon>Unidentata</taxon>
        <taxon>Episquamata</taxon>
        <taxon>Toxicofera</taxon>
        <taxon>Iguania</taxon>
        <taxon>Acrodonta</taxon>
        <taxon>Agamidae</taxon>
        <taxon>Amphibolurinae</taxon>
        <taxon>Pogona</taxon>
    </lineage>
</organism>
<evidence type="ECO:0000256" key="2">
    <source>
        <dbReference type="ARBA" id="ARBA00022692"/>
    </source>
</evidence>
<feature type="compositionally biased region" description="Polar residues" evidence="7">
    <location>
        <begin position="669"/>
        <end position="682"/>
    </location>
</feature>
<feature type="transmembrane region" description="Helical" evidence="6">
    <location>
        <begin position="1188"/>
        <end position="1211"/>
    </location>
</feature>
<feature type="compositionally biased region" description="Basic and acidic residues" evidence="7">
    <location>
        <begin position="650"/>
        <end position="666"/>
    </location>
</feature>
<evidence type="ECO:0000256" key="5">
    <source>
        <dbReference type="ARBA" id="ARBA00023136"/>
    </source>
</evidence>
<feature type="compositionally biased region" description="Basic and acidic residues" evidence="7">
    <location>
        <begin position="572"/>
        <end position="590"/>
    </location>
</feature>
<feature type="compositionally biased region" description="Low complexity" evidence="7">
    <location>
        <begin position="261"/>
        <end position="302"/>
    </location>
</feature>
<feature type="region of interest" description="Disordered" evidence="7">
    <location>
        <begin position="1058"/>
        <end position="1083"/>
    </location>
</feature>
<feature type="region of interest" description="Disordered" evidence="7">
    <location>
        <begin position="60"/>
        <end position="91"/>
    </location>
</feature>
<comment type="subcellular location">
    <subcellularLocation>
        <location evidence="1 6">Endoplasmic reticulum membrane</location>
        <topology evidence="1 6">Multi-pass membrane protein</topology>
    </subcellularLocation>
</comment>
<dbReference type="GeneID" id="110087087"/>
<feature type="transmembrane region" description="Helical" evidence="6">
    <location>
        <begin position="1297"/>
        <end position="1318"/>
    </location>
</feature>
<feature type="region of interest" description="Disordered" evidence="7">
    <location>
        <begin position="634"/>
        <end position="690"/>
    </location>
</feature>
<feature type="domain" description="Reticulon" evidence="8">
    <location>
        <begin position="1168"/>
        <end position="1355"/>
    </location>
</feature>
<feature type="region of interest" description="Disordered" evidence="7">
    <location>
        <begin position="1"/>
        <end position="20"/>
    </location>
</feature>